<gene>
    <name evidence="2" type="ORF">Q8A67_007636</name>
</gene>
<evidence type="ECO:0000256" key="1">
    <source>
        <dbReference type="SAM" id="MobiDB-lite"/>
    </source>
</evidence>
<keyword evidence="3" id="KW-1185">Reference proteome</keyword>
<name>A0AA88PV97_9TELE</name>
<organism evidence="2 3">
    <name type="scientific">Cirrhinus molitorella</name>
    <name type="common">mud carp</name>
    <dbReference type="NCBI Taxonomy" id="172907"/>
    <lineage>
        <taxon>Eukaryota</taxon>
        <taxon>Metazoa</taxon>
        <taxon>Chordata</taxon>
        <taxon>Craniata</taxon>
        <taxon>Vertebrata</taxon>
        <taxon>Euteleostomi</taxon>
        <taxon>Actinopterygii</taxon>
        <taxon>Neopterygii</taxon>
        <taxon>Teleostei</taxon>
        <taxon>Ostariophysi</taxon>
        <taxon>Cypriniformes</taxon>
        <taxon>Cyprinidae</taxon>
        <taxon>Labeoninae</taxon>
        <taxon>Labeonini</taxon>
        <taxon>Cirrhinus</taxon>
    </lineage>
</organism>
<evidence type="ECO:0000313" key="2">
    <source>
        <dbReference type="EMBL" id="KAK2902923.1"/>
    </source>
</evidence>
<evidence type="ECO:0000313" key="3">
    <source>
        <dbReference type="Proteomes" id="UP001187343"/>
    </source>
</evidence>
<proteinExistence type="predicted"/>
<sequence>MHHSAPVRGPFTHAPCLPRYPLEIKTHPTTLDAGLVVTGSVGRLRGADGWPDAGAGVGGKSLHVWSQEAPPGSSVSLNPDNSHAGEIAGPSESLLLETSKSGIGDLEDREAESAGSLRSGQPKSLAESPWFSAGGSEACAEGGRGPRVQAAPLSSLLRIALCLYCRSALDSEEQPVDRQNTVINYFHLAVSKRRSHVHQREMDVNVGTLNVFSQGCVVHSCRPLLEGDCNLILAERPAGNEAIDHTEGSGLVEEERERESKKEREGAGRDGKVDGEIEEGKKE</sequence>
<accession>A0AA88PV97</accession>
<dbReference type="EMBL" id="JAUYZG010000007">
    <property type="protein sequence ID" value="KAK2902923.1"/>
    <property type="molecule type" value="Genomic_DNA"/>
</dbReference>
<feature type="region of interest" description="Disordered" evidence="1">
    <location>
        <begin position="62"/>
        <end position="94"/>
    </location>
</feature>
<reference evidence="2" key="1">
    <citation type="submission" date="2023-08" db="EMBL/GenBank/DDBJ databases">
        <title>Chromosome-level Genome Assembly of mud carp (Cirrhinus molitorella).</title>
        <authorList>
            <person name="Liu H."/>
        </authorList>
    </citation>
    <scope>NUCLEOTIDE SEQUENCE</scope>
    <source>
        <strain evidence="2">Prfri</strain>
        <tissue evidence="2">Muscle</tissue>
    </source>
</reference>
<dbReference type="AlphaFoldDB" id="A0AA88PV97"/>
<dbReference type="Proteomes" id="UP001187343">
    <property type="component" value="Unassembled WGS sequence"/>
</dbReference>
<comment type="caution">
    <text evidence="2">The sequence shown here is derived from an EMBL/GenBank/DDBJ whole genome shotgun (WGS) entry which is preliminary data.</text>
</comment>
<feature type="region of interest" description="Disordered" evidence="1">
    <location>
        <begin position="242"/>
        <end position="283"/>
    </location>
</feature>
<feature type="region of interest" description="Disordered" evidence="1">
    <location>
        <begin position="108"/>
        <end position="128"/>
    </location>
</feature>
<protein>
    <submittedName>
        <fullName evidence="2">Uncharacterized protein</fullName>
    </submittedName>
</protein>